<organism evidence="2 3">
    <name type="scientific">Pseudomonas asiatica</name>
    <dbReference type="NCBI Taxonomy" id="2219225"/>
    <lineage>
        <taxon>Bacteria</taxon>
        <taxon>Pseudomonadati</taxon>
        <taxon>Pseudomonadota</taxon>
        <taxon>Gammaproteobacteria</taxon>
        <taxon>Pseudomonadales</taxon>
        <taxon>Pseudomonadaceae</taxon>
        <taxon>Pseudomonas</taxon>
    </lineage>
</organism>
<sequence>MTRKSHGPAFKKAAIKLAQCPLCRGRAVTQGVFHELPCGHCHASGFVAAATGEALTLDELVTQLSMRLRAALRQIEQLKNPQASGPEATYQGSNQRGAGGTNYTGD</sequence>
<evidence type="ECO:0000313" key="3">
    <source>
        <dbReference type="Proteomes" id="UP001150678"/>
    </source>
</evidence>
<evidence type="ECO:0000256" key="1">
    <source>
        <dbReference type="SAM" id="MobiDB-lite"/>
    </source>
</evidence>
<evidence type="ECO:0000313" key="2">
    <source>
        <dbReference type="EMBL" id="MDD2108872.1"/>
    </source>
</evidence>
<dbReference type="EMBL" id="JANIAN010000036">
    <property type="protein sequence ID" value="MDD2108872.1"/>
    <property type="molecule type" value="Genomic_DNA"/>
</dbReference>
<name>A0A9X4D3G0_9PSED</name>
<accession>A0A9X4D3G0</accession>
<reference evidence="2" key="1">
    <citation type="submission" date="2022-07" db="EMBL/GenBank/DDBJ databases">
        <title>Multi-strain Analysis of Pseudomonas putida Reveals Metabolic and Genetic Diversity.</title>
        <authorList>
            <person name="Monk J.M."/>
        </authorList>
    </citation>
    <scope>NUCLEOTIDE SEQUENCE</scope>
    <source>
        <strain evidence="2">17514</strain>
    </source>
</reference>
<comment type="caution">
    <text evidence="2">The sequence shown here is derived from an EMBL/GenBank/DDBJ whole genome shotgun (WGS) entry which is preliminary data.</text>
</comment>
<dbReference type="Proteomes" id="UP001150678">
    <property type="component" value="Unassembled WGS sequence"/>
</dbReference>
<gene>
    <name evidence="2" type="ORF">NP533_22065</name>
</gene>
<feature type="compositionally biased region" description="Gly residues" evidence="1">
    <location>
        <begin position="97"/>
        <end position="106"/>
    </location>
</feature>
<protein>
    <recommendedName>
        <fullName evidence="4">Prophage PssSM-03</fullName>
    </recommendedName>
</protein>
<proteinExistence type="predicted"/>
<dbReference type="RefSeq" id="WP_274079526.1">
    <property type="nucleotide sequence ID" value="NZ_JANIAN010000036.1"/>
</dbReference>
<dbReference type="AlphaFoldDB" id="A0A9X4D3G0"/>
<feature type="region of interest" description="Disordered" evidence="1">
    <location>
        <begin position="78"/>
        <end position="106"/>
    </location>
</feature>
<evidence type="ECO:0008006" key="4">
    <source>
        <dbReference type="Google" id="ProtNLM"/>
    </source>
</evidence>